<dbReference type="InterPro" id="IPR036880">
    <property type="entry name" value="Kunitz_BPTI_sf"/>
</dbReference>
<protein>
    <recommendedName>
        <fullName evidence="3">BPTI/Kunitz inhibitor domain-containing protein</fullName>
    </recommendedName>
</protein>
<evidence type="ECO:0000259" key="3">
    <source>
        <dbReference type="PROSITE" id="PS50279"/>
    </source>
</evidence>
<dbReference type="PROSITE" id="PS50279">
    <property type="entry name" value="BPTI_KUNITZ_2"/>
    <property type="match status" value="1"/>
</dbReference>
<dbReference type="Pfam" id="PF00014">
    <property type="entry name" value="Kunitz_BPTI"/>
    <property type="match status" value="1"/>
</dbReference>
<dbReference type="FunFam" id="4.10.410.10:FF:000020">
    <property type="entry name" value="Collagen, type VI, alpha 3"/>
    <property type="match status" value="1"/>
</dbReference>
<dbReference type="OMA" id="FTYKECM"/>
<dbReference type="GeneTree" id="ENSGT00940000171532"/>
<feature type="chain" id="PRO_5034372862" description="BPTI/Kunitz inhibitor domain-containing protein" evidence="2">
    <location>
        <begin position="29"/>
        <end position="77"/>
    </location>
</feature>
<dbReference type="AlphaFoldDB" id="A0A8C4QQV9"/>
<evidence type="ECO:0000313" key="4">
    <source>
        <dbReference type="Ensembl" id="ENSEBUP00000018492.1"/>
    </source>
</evidence>
<dbReference type="PRINTS" id="PR00759">
    <property type="entry name" value="BASICPTASE"/>
</dbReference>
<feature type="signal peptide" evidence="2">
    <location>
        <begin position="1"/>
        <end position="28"/>
    </location>
</feature>
<dbReference type="SMART" id="SM00131">
    <property type="entry name" value="KU"/>
    <property type="match status" value="1"/>
</dbReference>
<accession>A0A8C4QQV9</accession>
<evidence type="ECO:0000313" key="5">
    <source>
        <dbReference type="Proteomes" id="UP000694388"/>
    </source>
</evidence>
<dbReference type="InterPro" id="IPR002223">
    <property type="entry name" value="Kunitz_BPTI"/>
</dbReference>
<proteinExistence type="predicted"/>
<dbReference type="PANTHER" id="PTHR10083">
    <property type="entry name" value="KUNITZ-TYPE PROTEASE INHIBITOR-RELATED"/>
    <property type="match status" value="1"/>
</dbReference>
<dbReference type="GO" id="GO:0004867">
    <property type="term" value="F:serine-type endopeptidase inhibitor activity"/>
    <property type="evidence" value="ECO:0007669"/>
    <property type="project" value="InterPro"/>
</dbReference>
<name>A0A8C4QQV9_EPTBU</name>
<keyword evidence="1" id="KW-1015">Disulfide bond</keyword>
<dbReference type="InterPro" id="IPR050098">
    <property type="entry name" value="TFPI/VKTCI-like"/>
</dbReference>
<feature type="domain" description="BPTI/Kunitz inhibitor" evidence="3">
    <location>
        <begin position="21"/>
        <end position="71"/>
    </location>
</feature>
<sequence>MVTMRMSLCNIVHAWYLIVICQEKPVEGPCHEILLKWYYNPKLRRCEKFWYSGCGGSYNRFTSQFECLKEKRRDKSR</sequence>
<keyword evidence="5" id="KW-1185">Reference proteome</keyword>
<dbReference type="InterPro" id="IPR020901">
    <property type="entry name" value="Prtase_inh_Kunz-CS"/>
</dbReference>
<evidence type="ECO:0000256" key="1">
    <source>
        <dbReference type="ARBA" id="ARBA00023157"/>
    </source>
</evidence>
<dbReference type="GO" id="GO:0005615">
    <property type="term" value="C:extracellular space"/>
    <property type="evidence" value="ECO:0007669"/>
    <property type="project" value="TreeGrafter"/>
</dbReference>
<reference evidence="4" key="1">
    <citation type="submission" date="2025-08" db="UniProtKB">
        <authorList>
            <consortium name="Ensembl"/>
        </authorList>
    </citation>
    <scope>IDENTIFICATION</scope>
</reference>
<dbReference type="Proteomes" id="UP000694388">
    <property type="component" value="Unplaced"/>
</dbReference>
<dbReference type="Ensembl" id="ENSEBUT00000019068.1">
    <property type="protein sequence ID" value="ENSEBUP00000018492.1"/>
    <property type="gene ID" value="ENSEBUG00000011542.1"/>
</dbReference>
<reference evidence="4" key="2">
    <citation type="submission" date="2025-09" db="UniProtKB">
        <authorList>
            <consortium name="Ensembl"/>
        </authorList>
    </citation>
    <scope>IDENTIFICATION</scope>
</reference>
<dbReference type="PANTHER" id="PTHR10083:SF374">
    <property type="entry name" value="BPTI_KUNITZ INHIBITOR DOMAIN-CONTAINING PROTEIN"/>
    <property type="match status" value="1"/>
</dbReference>
<dbReference type="Gene3D" id="4.10.410.10">
    <property type="entry name" value="Pancreatic trypsin inhibitor Kunitz domain"/>
    <property type="match status" value="1"/>
</dbReference>
<evidence type="ECO:0000256" key="2">
    <source>
        <dbReference type="SAM" id="SignalP"/>
    </source>
</evidence>
<keyword evidence="2" id="KW-0732">Signal</keyword>
<dbReference type="PROSITE" id="PS00280">
    <property type="entry name" value="BPTI_KUNITZ_1"/>
    <property type="match status" value="1"/>
</dbReference>
<organism evidence="4 5">
    <name type="scientific">Eptatretus burgeri</name>
    <name type="common">Inshore hagfish</name>
    <dbReference type="NCBI Taxonomy" id="7764"/>
    <lineage>
        <taxon>Eukaryota</taxon>
        <taxon>Metazoa</taxon>
        <taxon>Chordata</taxon>
        <taxon>Craniata</taxon>
        <taxon>Vertebrata</taxon>
        <taxon>Cyclostomata</taxon>
        <taxon>Myxini</taxon>
        <taxon>Myxiniformes</taxon>
        <taxon>Myxinidae</taxon>
        <taxon>Eptatretinae</taxon>
        <taxon>Eptatretus</taxon>
    </lineage>
</organism>
<dbReference type="SUPFAM" id="SSF57362">
    <property type="entry name" value="BPTI-like"/>
    <property type="match status" value="1"/>
</dbReference>